<evidence type="ECO:0000256" key="2">
    <source>
        <dbReference type="ARBA" id="ARBA00029447"/>
    </source>
</evidence>
<dbReference type="PROSITE" id="PS50885">
    <property type="entry name" value="HAMP"/>
    <property type="match status" value="1"/>
</dbReference>
<gene>
    <name evidence="9" type="ORF">SAMN05428964_101894</name>
    <name evidence="8" type="ORF">TH44_17365</name>
</gene>
<keyword evidence="5" id="KW-1133">Transmembrane helix</keyword>
<dbReference type="GO" id="GO:0016020">
    <property type="term" value="C:membrane"/>
    <property type="evidence" value="ECO:0007669"/>
    <property type="project" value="InterPro"/>
</dbReference>
<reference evidence="9 10" key="2">
    <citation type="submission" date="2017-08" db="EMBL/GenBank/DDBJ databases">
        <authorList>
            <person name="de Groot N.N."/>
        </authorList>
    </citation>
    <scope>NUCLEOTIDE SEQUENCE [LARGE SCALE GENOMIC DNA]</scope>
    <source>
        <strain evidence="9 10">USBA 78</strain>
    </source>
</reference>
<dbReference type="EMBL" id="OBMM01000001">
    <property type="protein sequence ID" value="SOB94008.1"/>
    <property type="molecule type" value="Genomic_DNA"/>
</dbReference>
<organism evidence="8 11">
    <name type="scientific">Thalassospira xiamenensis</name>
    <dbReference type="NCBI Taxonomy" id="220697"/>
    <lineage>
        <taxon>Bacteria</taxon>
        <taxon>Pseudomonadati</taxon>
        <taxon>Pseudomonadota</taxon>
        <taxon>Alphaproteobacteria</taxon>
        <taxon>Rhodospirillales</taxon>
        <taxon>Thalassospiraceae</taxon>
        <taxon>Thalassospira</taxon>
    </lineage>
</organism>
<feature type="domain" description="HAMP" evidence="7">
    <location>
        <begin position="216"/>
        <end position="269"/>
    </location>
</feature>
<dbReference type="Proteomes" id="UP000252266">
    <property type="component" value="Unassembled WGS sequence"/>
</dbReference>
<feature type="coiled-coil region" evidence="4">
    <location>
        <begin position="265"/>
        <end position="299"/>
    </location>
</feature>
<accession>A0A154KSS9</accession>
<dbReference type="PROSITE" id="PS50111">
    <property type="entry name" value="CHEMOTAXIS_TRANSDUC_2"/>
    <property type="match status" value="1"/>
</dbReference>
<feature type="transmembrane region" description="Helical" evidence="5">
    <location>
        <begin position="14"/>
        <end position="36"/>
    </location>
</feature>
<dbReference type="Proteomes" id="UP000219068">
    <property type="component" value="Unassembled WGS sequence"/>
</dbReference>
<dbReference type="Pfam" id="PF00015">
    <property type="entry name" value="MCPsignal"/>
    <property type="match status" value="1"/>
</dbReference>
<evidence type="ECO:0000256" key="1">
    <source>
        <dbReference type="ARBA" id="ARBA00023224"/>
    </source>
</evidence>
<dbReference type="EMBL" id="JPWJ01000010">
    <property type="protein sequence ID" value="RCK47440.1"/>
    <property type="molecule type" value="Genomic_DNA"/>
</dbReference>
<dbReference type="InterPro" id="IPR004089">
    <property type="entry name" value="MCPsignal_dom"/>
</dbReference>
<dbReference type="PANTHER" id="PTHR32089">
    <property type="entry name" value="METHYL-ACCEPTING CHEMOTAXIS PROTEIN MCPB"/>
    <property type="match status" value="1"/>
</dbReference>
<dbReference type="InterPro" id="IPR004090">
    <property type="entry name" value="Chemotax_Me-accpt_rcpt"/>
</dbReference>
<evidence type="ECO:0000313" key="8">
    <source>
        <dbReference type="EMBL" id="RCK47440.1"/>
    </source>
</evidence>
<dbReference type="Gene3D" id="6.10.340.10">
    <property type="match status" value="1"/>
</dbReference>
<protein>
    <submittedName>
        <fullName evidence="8 9">Chemotaxis protein</fullName>
    </submittedName>
</protein>
<evidence type="ECO:0000259" key="7">
    <source>
        <dbReference type="PROSITE" id="PS50885"/>
    </source>
</evidence>
<sequence length="566" mass="59625">MKTFVNLNIGTKLAVLPLIGVIAIAIVGVIGGRAIVSLSNGLEFAVSEAYPEVRDIGNIDRNVTKVHQTVYRLLSWSAAGVDEDRMSSVNAELQSQITAARDAFTQMLGDQNLPGPEREIAEGAAKLYEDYLAKIDQVLGMLDIEYTGALSFSWSAQSDYESLMATLAELRETAENRMDVASSDAMAAGMTAQNQTIIASVVAVLAMVLISFAITRVIGVPVKRLTATMRELADGRADIDVPFTGRTDEMGSMAGAVEVFRQNAESLQEAERKRIEDEAKAAEEKRRTMQELAAEIETSVQGTATAVSAAIEQIGASASAMLTNAERTDQQSENAYDASGKSSRNMGEISEAANSLAAAISQISNEIQESSRRAQAASEQALDADAKIRKLEEASVRIEDVAALIGNIAEQTNLLALNATIESARAGDAGKGFAVVANEVKNLASQTARSTEEIASEIANVRTETVLAVEAIQTIVASVNDVNGILKAIADAVLEQGTATGQISNSISEAAGYAETVSGGIGDVREIARATRESADSVGQATGELGRQMTGLSSSVDGLVARLRAV</sequence>
<feature type="domain" description="Methyl-accepting transducer" evidence="6">
    <location>
        <begin position="310"/>
        <end position="549"/>
    </location>
</feature>
<feature type="transmembrane region" description="Helical" evidence="5">
    <location>
        <begin position="196"/>
        <end position="214"/>
    </location>
</feature>
<evidence type="ECO:0000256" key="4">
    <source>
        <dbReference type="SAM" id="Coils"/>
    </source>
</evidence>
<dbReference type="InterPro" id="IPR003660">
    <property type="entry name" value="HAMP_dom"/>
</dbReference>
<dbReference type="Pfam" id="PF00672">
    <property type="entry name" value="HAMP"/>
    <property type="match status" value="1"/>
</dbReference>
<name>A0A154KSS9_9PROT</name>
<dbReference type="SMART" id="SM00304">
    <property type="entry name" value="HAMP"/>
    <property type="match status" value="1"/>
</dbReference>
<dbReference type="AlphaFoldDB" id="A0A154KSS9"/>
<evidence type="ECO:0000313" key="10">
    <source>
        <dbReference type="Proteomes" id="UP000219068"/>
    </source>
</evidence>
<dbReference type="RefSeq" id="WP_062960108.1">
    <property type="nucleotide sequence ID" value="NZ_JPWJ01000010.1"/>
</dbReference>
<evidence type="ECO:0000313" key="9">
    <source>
        <dbReference type="EMBL" id="SOB94008.1"/>
    </source>
</evidence>
<dbReference type="PANTHER" id="PTHR32089:SF112">
    <property type="entry name" value="LYSOZYME-LIKE PROTEIN-RELATED"/>
    <property type="match status" value="1"/>
</dbReference>
<evidence type="ECO:0000256" key="5">
    <source>
        <dbReference type="SAM" id="Phobius"/>
    </source>
</evidence>
<dbReference type="GO" id="GO:0006935">
    <property type="term" value="P:chemotaxis"/>
    <property type="evidence" value="ECO:0007669"/>
    <property type="project" value="InterPro"/>
</dbReference>
<dbReference type="GO" id="GO:0007165">
    <property type="term" value="P:signal transduction"/>
    <property type="evidence" value="ECO:0007669"/>
    <property type="project" value="UniProtKB-KW"/>
</dbReference>
<dbReference type="SMART" id="SM00283">
    <property type="entry name" value="MA"/>
    <property type="match status" value="1"/>
</dbReference>
<evidence type="ECO:0000256" key="3">
    <source>
        <dbReference type="PROSITE-ProRule" id="PRU00284"/>
    </source>
</evidence>
<comment type="similarity">
    <text evidence="2">Belongs to the methyl-accepting chemotaxis (MCP) protein family.</text>
</comment>
<dbReference type="Pfam" id="PF12729">
    <property type="entry name" value="4HB_MCP_1"/>
    <property type="match status" value="1"/>
</dbReference>
<dbReference type="SUPFAM" id="SSF58104">
    <property type="entry name" value="Methyl-accepting chemotaxis protein (MCP) signaling domain"/>
    <property type="match status" value="1"/>
</dbReference>
<feature type="coiled-coil region" evidence="4">
    <location>
        <begin position="360"/>
        <end position="394"/>
    </location>
</feature>
<keyword evidence="5" id="KW-0472">Membrane</keyword>
<keyword evidence="1 3" id="KW-0807">Transducer</keyword>
<keyword evidence="5" id="KW-0812">Transmembrane</keyword>
<dbReference type="InterPro" id="IPR024478">
    <property type="entry name" value="HlyB_4HB_MCP"/>
</dbReference>
<keyword evidence="4" id="KW-0175">Coiled coil</keyword>
<dbReference type="CDD" id="cd06225">
    <property type="entry name" value="HAMP"/>
    <property type="match status" value="1"/>
</dbReference>
<dbReference type="GO" id="GO:0004888">
    <property type="term" value="F:transmembrane signaling receptor activity"/>
    <property type="evidence" value="ECO:0007669"/>
    <property type="project" value="InterPro"/>
</dbReference>
<dbReference type="PRINTS" id="PR00260">
    <property type="entry name" value="CHEMTRNSDUCR"/>
</dbReference>
<evidence type="ECO:0000259" key="6">
    <source>
        <dbReference type="PROSITE" id="PS50111"/>
    </source>
</evidence>
<dbReference type="Gene3D" id="1.10.287.950">
    <property type="entry name" value="Methyl-accepting chemotaxis protein"/>
    <property type="match status" value="1"/>
</dbReference>
<reference evidence="8 11" key="1">
    <citation type="submission" date="2014-07" db="EMBL/GenBank/DDBJ databases">
        <title>Draft genome sequence of Thalassospira xiamenensis IB13.</title>
        <authorList>
            <person name="Lai Q."/>
            <person name="Shao Z."/>
        </authorList>
    </citation>
    <scope>NUCLEOTIDE SEQUENCE [LARGE SCALE GENOMIC DNA]</scope>
    <source>
        <strain evidence="8 11">IB13</strain>
    </source>
</reference>
<proteinExistence type="inferred from homology"/>
<evidence type="ECO:0000313" key="11">
    <source>
        <dbReference type="Proteomes" id="UP000252266"/>
    </source>
</evidence>